<dbReference type="Proteomes" id="UP000254554">
    <property type="component" value="Unassembled WGS sequence"/>
</dbReference>
<sequence>MILKSAQEKREFLEECLSHIDHLFKHVARCKNLQNISLSKKIANKFPQSNNLADSELPSAITVNGSLPDKNSALGKLVVLTSLYNHVALQMEQGINIDLEIEFNRVKQKLHFTLLNMGLPGADNLMKEYRHHFLGEGILGYILNFIWMPASSEFLNKYEFFTKKTDSEDNINFRYELAENCQFDVNLISKIEPIGMGLGYIIEAKSTQEASIIMDAIRKRLSEEKIEDSIRFLPAQSRSCHEDSSTIEIWGPAVDMLNTMKRKYIKYDAN</sequence>
<accession>A0A377GD78</accession>
<proteinExistence type="predicted"/>
<dbReference type="GeneID" id="93293779"/>
<evidence type="ECO:0000313" key="2">
    <source>
        <dbReference type="Proteomes" id="UP000254554"/>
    </source>
</evidence>
<gene>
    <name evidence="1" type="ORF">NCTC11370_02887</name>
</gene>
<reference evidence="1 2" key="1">
    <citation type="submission" date="2018-06" db="EMBL/GenBank/DDBJ databases">
        <authorList>
            <consortium name="Pathogen Informatics"/>
            <person name="Doyle S."/>
        </authorList>
    </citation>
    <scope>NUCLEOTIDE SEQUENCE [LARGE SCALE GENOMIC DNA]</scope>
    <source>
        <strain evidence="1 2">NCTC11370</strain>
    </source>
</reference>
<dbReference type="RefSeq" id="WP_019350221.1">
    <property type="nucleotide sequence ID" value="NZ_UGGT01000001.1"/>
</dbReference>
<dbReference type="AlphaFoldDB" id="A0A377GD78"/>
<dbReference type="OrthoDB" id="5649211at2"/>
<dbReference type="STRING" id="1094715.GCA_000236165_02872"/>
<protein>
    <submittedName>
        <fullName evidence="1">Uncharacterized protein</fullName>
    </submittedName>
</protein>
<dbReference type="EMBL" id="UGGT01000001">
    <property type="protein sequence ID" value="STO22786.1"/>
    <property type="molecule type" value="Genomic_DNA"/>
</dbReference>
<evidence type="ECO:0000313" key="1">
    <source>
        <dbReference type="EMBL" id="STO22786.1"/>
    </source>
</evidence>
<organism evidence="1 2">
    <name type="scientific">Fluoribacter dumoffii</name>
    <dbReference type="NCBI Taxonomy" id="463"/>
    <lineage>
        <taxon>Bacteria</taxon>
        <taxon>Pseudomonadati</taxon>
        <taxon>Pseudomonadota</taxon>
        <taxon>Gammaproteobacteria</taxon>
        <taxon>Legionellales</taxon>
        <taxon>Legionellaceae</taxon>
        <taxon>Fluoribacter</taxon>
    </lineage>
</organism>
<keyword evidence="2" id="KW-1185">Reference proteome</keyword>
<name>A0A377GD78_9GAMM</name>